<dbReference type="Gene3D" id="1.25.40.390">
    <property type="match status" value="1"/>
</dbReference>
<evidence type="ECO:0000259" key="7">
    <source>
        <dbReference type="Pfam" id="PF07980"/>
    </source>
</evidence>
<reference evidence="9 10" key="1">
    <citation type="submission" date="2018-04" db="EMBL/GenBank/DDBJ databases">
        <title>Genomic Encyclopedia of Type Strains, Phase IV (KMG-IV): sequencing the most valuable type-strain genomes for metagenomic binning, comparative biology and taxonomic classification.</title>
        <authorList>
            <person name="Goeker M."/>
        </authorList>
    </citation>
    <scope>NUCLEOTIDE SEQUENCE [LARGE SCALE GENOMIC DNA]</scope>
    <source>
        <strain evidence="9 10">DSM 100231</strain>
    </source>
</reference>
<evidence type="ECO:0000256" key="6">
    <source>
        <dbReference type="SAM" id="SignalP"/>
    </source>
</evidence>
<evidence type="ECO:0000313" key="10">
    <source>
        <dbReference type="Proteomes" id="UP000245466"/>
    </source>
</evidence>
<dbReference type="InterPro" id="IPR011990">
    <property type="entry name" value="TPR-like_helical_dom_sf"/>
</dbReference>
<name>A0A2U1B4Q5_9BACT</name>
<evidence type="ECO:0000256" key="4">
    <source>
        <dbReference type="ARBA" id="ARBA00023136"/>
    </source>
</evidence>
<keyword evidence="3 6" id="KW-0732">Signal</keyword>
<evidence type="ECO:0000256" key="1">
    <source>
        <dbReference type="ARBA" id="ARBA00004442"/>
    </source>
</evidence>
<evidence type="ECO:0000256" key="3">
    <source>
        <dbReference type="ARBA" id="ARBA00022729"/>
    </source>
</evidence>
<evidence type="ECO:0000256" key="2">
    <source>
        <dbReference type="ARBA" id="ARBA00006275"/>
    </source>
</evidence>
<dbReference type="SUPFAM" id="SSF48452">
    <property type="entry name" value="TPR-like"/>
    <property type="match status" value="1"/>
</dbReference>
<dbReference type="Proteomes" id="UP000245466">
    <property type="component" value="Unassembled WGS sequence"/>
</dbReference>
<feature type="domain" description="SusD-like N-terminal" evidence="8">
    <location>
        <begin position="22"/>
        <end position="226"/>
    </location>
</feature>
<proteinExistence type="inferred from homology"/>
<evidence type="ECO:0000313" key="9">
    <source>
        <dbReference type="EMBL" id="PVY43650.1"/>
    </source>
</evidence>
<dbReference type="Pfam" id="PF14322">
    <property type="entry name" value="SusD-like_3"/>
    <property type="match status" value="1"/>
</dbReference>
<dbReference type="AlphaFoldDB" id="A0A2U1B4Q5"/>
<dbReference type="EMBL" id="QEKI01000001">
    <property type="protein sequence ID" value="PVY43650.1"/>
    <property type="molecule type" value="Genomic_DNA"/>
</dbReference>
<protein>
    <submittedName>
        <fullName evidence="9">SusD-like starch-binding protein associating with outer membrane</fullName>
    </submittedName>
</protein>
<keyword evidence="10" id="KW-1185">Reference proteome</keyword>
<feature type="signal peptide" evidence="6">
    <location>
        <begin position="1"/>
        <end position="23"/>
    </location>
</feature>
<dbReference type="GO" id="GO:0009279">
    <property type="term" value="C:cell outer membrane"/>
    <property type="evidence" value="ECO:0007669"/>
    <property type="project" value="UniProtKB-SubCell"/>
</dbReference>
<dbReference type="Pfam" id="PF07980">
    <property type="entry name" value="SusD_RagB"/>
    <property type="match status" value="1"/>
</dbReference>
<comment type="similarity">
    <text evidence="2">Belongs to the SusD family.</text>
</comment>
<keyword evidence="4" id="KW-0472">Membrane</keyword>
<evidence type="ECO:0000256" key="5">
    <source>
        <dbReference type="ARBA" id="ARBA00023237"/>
    </source>
</evidence>
<keyword evidence="5" id="KW-0998">Cell outer membrane</keyword>
<accession>A0A2U1B4Q5</accession>
<sequence>MKKIKCIFTLLLAVFLSSCEHFLDVKPDKSLAIPTDRLENLLRLLDNTYVLNQETPFTGEVAADNLYIRPADWNALSSLTVRNVYAWERDVYNDSDRNDWSLSYNAVLYANLVLGGTEKLEPAPHQQSEWDMIRGSALFYRANAFYNLLQVYAVPYSEATAAQDPGIVLKLSPDINERAGRASVQESYDQVLADLKTAAELLPEVPAYKTRPSKPAAFALLARILLQMERYAEALSYADRAISFHDRLLDYNLLDLSAANPIPGMNEEVIFHTTMFMLSGTYYPAGKVNPDLYALYGEDDLRREVFYRVYDPGNIGFRGSYSGSILLFTGLATDELYLIRAECLARQGQAGPAMATLNALLEKRWKTGAFNAREAADATQALDIILEERRKELAFRSLRWSDLRRLNQDSRYAVSLSRELPEGTRTLPPGDPRYVFPLPQKVVDISGLQQN</sequence>
<dbReference type="InterPro" id="IPR012944">
    <property type="entry name" value="SusD_RagB_dom"/>
</dbReference>
<feature type="chain" id="PRO_5015730798" evidence="6">
    <location>
        <begin position="24"/>
        <end position="451"/>
    </location>
</feature>
<feature type="domain" description="RagB/SusD" evidence="7">
    <location>
        <begin position="335"/>
        <end position="410"/>
    </location>
</feature>
<gene>
    <name evidence="9" type="ORF">C8E01_1016</name>
</gene>
<comment type="subcellular location">
    <subcellularLocation>
        <location evidence="1">Cell outer membrane</location>
    </subcellularLocation>
</comment>
<evidence type="ECO:0000259" key="8">
    <source>
        <dbReference type="Pfam" id="PF14322"/>
    </source>
</evidence>
<comment type="caution">
    <text evidence="9">The sequence shown here is derived from an EMBL/GenBank/DDBJ whole genome shotgun (WGS) entry which is preliminary data.</text>
</comment>
<organism evidence="9 10">
    <name type="scientific">Pontibacter virosus</name>
    <dbReference type="NCBI Taxonomy" id="1765052"/>
    <lineage>
        <taxon>Bacteria</taxon>
        <taxon>Pseudomonadati</taxon>
        <taxon>Bacteroidota</taxon>
        <taxon>Cytophagia</taxon>
        <taxon>Cytophagales</taxon>
        <taxon>Hymenobacteraceae</taxon>
        <taxon>Pontibacter</taxon>
    </lineage>
</organism>
<dbReference type="RefSeq" id="WP_116541341.1">
    <property type="nucleotide sequence ID" value="NZ_QEKI01000001.1"/>
</dbReference>
<dbReference type="PROSITE" id="PS51257">
    <property type="entry name" value="PROKAR_LIPOPROTEIN"/>
    <property type="match status" value="1"/>
</dbReference>
<dbReference type="InterPro" id="IPR033985">
    <property type="entry name" value="SusD-like_N"/>
</dbReference>
<dbReference type="OrthoDB" id="1147023at2"/>